<dbReference type="GO" id="GO:0004252">
    <property type="term" value="F:serine-type endopeptidase activity"/>
    <property type="evidence" value="ECO:0007669"/>
    <property type="project" value="InterPro"/>
</dbReference>
<dbReference type="InterPro" id="IPR006199">
    <property type="entry name" value="LexA_DNA-bd_dom"/>
</dbReference>
<dbReference type="Gene3D" id="1.10.10.10">
    <property type="entry name" value="Winged helix-like DNA-binding domain superfamily/Winged helix DNA-binding domain"/>
    <property type="match status" value="1"/>
</dbReference>
<gene>
    <name evidence="3" type="ORF">S01H1_77815</name>
</gene>
<feature type="domain" description="Peptidase S24/S26A/S26B/S26C" evidence="1">
    <location>
        <begin position="84"/>
        <end position="140"/>
    </location>
</feature>
<dbReference type="PANTHER" id="PTHR33516:SF2">
    <property type="entry name" value="LEXA REPRESSOR-RELATED"/>
    <property type="match status" value="1"/>
</dbReference>
<dbReference type="InterPro" id="IPR015927">
    <property type="entry name" value="Peptidase_S24_S26A/B/C"/>
</dbReference>
<reference evidence="3" key="1">
    <citation type="journal article" date="2014" name="Front. Microbiol.">
        <title>High frequency of phylogenetically diverse reductive dehalogenase-homologous genes in deep subseafloor sedimentary metagenomes.</title>
        <authorList>
            <person name="Kawai M."/>
            <person name="Futagami T."/>
            <person name="Toyoda A."/>
            <person name="Takaki Y."/>
            <person name="Nishi S."/>
            <person name="Hori S."/>
            <person name="Arai W."/>
            <person name="Tsubouchi T."/>
            <person name="Morono Y."/>
            <person name="Uchiyama I."/>
            <person name="Ito T."/>
            <person name="Fujiyama A."/>
            <person name="Inagaki F."/>
            <person name="Takami H."/>
        </authorList>
    </citation>
    <scope>NUCLEOTIDE SEQUENCE</scope>
    <source>
        <strain evidence="3">Expedition CK06-06</strain>
    </source>
</reference>
<name>X0YAM3_9ZZZZ</name>
<dbReference type="PANTHER" id="PTHR33516">
    <property type="entry name" value="LEXA REPRESSOR"/>
    <property type="match status" value="1"/>
</dbReference>
<dbReference type="GO" id="GO:0006508">
    <property type="term" value="P:proteolysis"/>
    <property type="evidence" value="ECO:0007669"/>
    <property type="project" value="InterPro"/>
</dbReference>
<dbReference type="InterPro" id="IPR036388">
    <property type="entry name" value="WH-like_DNA-bd_sf"/>
</dbReference>
<dbReference type="Pfam" id="PF00717">
    <property type="entry name" value="Peptidase_S24"/>
    <property type="match status" value="1"/>
</dbReference>
<dbReference type="InterPro" id="IPR050077">
    <property type="entry name" value="LexA_repressor"/>
</dbReference>
<feature type="non-terminal residue" evidence="3">
    <location>
        <position position="141"/>
    </location>
</feature>
<dbReference type="SUPFAM" id="SSF46785">
    <property type="entry name" value="Winged helix' DNA-binding domain"/>
    <property type="match status" value="1"/>
</dbReference>
<dbReference type="AlphaFoldDB" id="X0YAM3"/>
<dbReference type="EMBL" id="BARS01052331">
    <property type="protein sequence ID" value="GAG52869.1"/>
    <property type="molecule type" value="Genomic_DNA"/>
</dbReference>
<sequence length="141" mass="16019">MHLTPRQLDIVRFILRYRAHWGFSPTLQEMADHLGISAVTVFEHTRALERKKAIRRTPNQARSLEVIDRELLKLAPPQEGLVLPLVGEIAAGRPIEALEDVENVNLAEMLALERATFMLRVRGDSMVDDHISDGDYVLVEQ</sequence>
<dbReference type="InterPro" id="IPR036390">
    <property type="entry name" value="WH_DNA-bd_sf"/>
</dbReference>
<dbReference type="Gene3D" id="2.10.109.10">
    <property type="entry name" value="Umud Fragment, subunit A"/>
    <property type="match status" value="1"/>
</dbReference>
<evidence type="ECO:0000313" key="3">
    <source>
        <dbReference type="EMBL" id="GAG52869.1"/>
    </source>
</evidence>
<protein>
    <recommendedName>
        <fullName evidence="4">LexA repressor DNA-binding domain-containing protein</fullName>
    </recommendedName>
</protein>
<organism evidence="3">
    <name type="scientific">marine sediment metagenome</name>
    <dbReference type="NCBI Taxonomy" id="412755"/>
    <lineage>
        <taxon>unclassified sequences</taxon>
        <taxon>metagenomes</taxon>
        <taxon>ecological metagenomes</taxon>
    </lineage>
</organism>
<feature type="domain" description="LexA repressor DNA-binding" evidence="2">
    <location>
        <begin position="2"/>
        <end position="62"/>
    </location>
</feature>
<dbReference type="SUPFAM" id="SSF51306">
    <property type="entry name" value="LexA/Signal peptidase"/>
    <property type="match status" value="1"/>
</dbReference>
<accession>X0YAM3</accession>
<dbReference type="InterPro" id="IPR036286">
    <property type="entry name" value="LexA/Signal_pep-like_sf"/>
</dbReference>
<evidence type="ECO:0008006" key="4">
    <source>
        <dbReference type="Google" id="ProtNLM"/>
    </source>
</evidence>
<evidence type="ECO:0000259" key="1">
    <source>
        <dbReference type="Pfam" id="PF00717"/>
    </source>
</evidence>
<evidence type="ECO:0000259" key="2">
    <source>
        <dbReference type="Pfam" id="PF01726"/>
    </source>
</evidence>
<dbReference type="Pfam" id="PF01726">
    <property type="entry name" value="LexA_DNA_bind"/>
    <property type="match status" value="1"/>
</dbReference>
<proteinExistence type="predicted"/>
<comment type="caution">
    <text evidence="3">The sequence shown here is derived from an EMBL/GenBank/DDBJ whole genome shotgun (WGS) entry which is preliminary data.</text>
</comment>